<accession>A0A9P3PXF1</accession>
<evidence type="ECO:0000313" key="2">
    <source>
        <dbReference type="EMBL" id="GLB43354.1"/>
    </source>
</evidence>
<evidence type="ECO:0000313" key="3">
    <source>
        <dbReference type="Proteomes" id="UP001063166"/>
    </source>
</evidence>
<comment type="caution">
    <text evidence="2">The sequence shown here is derived from an EMBL/GenBank/DDBJ whole genome shotgun (WGS) entry which is preliminary data.</text>
</comment>
<name>A0A9P3PXF1_LYOSH</name>
<dbReference type="OrthoDB" id="630895at2759"/>
<feature type="domain" description="N-acetyltransferase" evidence="1">
    <location>
        <begin position="133"/>
        <end position="280"/>
    </location>
</feature>
<gene>
    <name evidence="2" type="ORF">LshimejAT787_1302550</name>
</gene>
<dbReference type="InterPro" id="IPR016181">
    <property type="entry name" value="Acyl_CoA_acyltransferase"/>
</dbReference>
<proteinExistence type="predicted"/>
<keyword evidence="3" id="KW-1185">Reference proteome</keyword>
<evidence type="ECO:0000259" key="1">
    <source>
        <dbReference type="PROSITE" id="PS51186"/>
    </source>
</evidence>
<dbReference type="Pfam" id="PF13302">
    <property type="entry name" value="Acetyltransf_3"/>
    <property type="match status" value="1"/>
</dbReference>
<dbReference type="SUPFAM" id="SSF55729">
    <property type="entry name" value="Acyl-CoA N-acyltransferases (Nat)"/>
    <property type="match status" value="1"/>
</dbReference>
<reference evidence="2" key="1">
    <citation type="submission" date="2022-07" db="EMBL/GenBank/DDBJ databases">
        <title>The genome of Lyophyllum shimeji provides insight into the initial evolution of ectomycorrhizal fungal genome.</title>
        <authorList>
            <person name="Kobayashi Y."/>
            <person name="Shibata T."/>
            <person name="Hirakawa H."/>
            <person name="Shigenobu S."/>
            <person name="Nishiyama T."/>
            <person name="Yamada A."/>
            <person name="Hasebe M."/>
            <person name="Kawaguchi M."/>
        </authorList>
    </citation>
    <scope>NUCLEOTIDE SEQUENCE</scope>
    <source>
        <strain evidence="2">AT787</strain>
    </source>
</reference>
<dbReference type="AlphaFoldDB" id="A0A9P3PXF1"/>
<dbReference type="PROSITE" id="PS51186">
    <property type="entry name" value="GNAT"/>
    <property type="match status" value="1"/>
</dbReference>
<dbReference type="PANTHER" id="PTHR43328:SF1">
    <property type="entry name" value="N-ACETYLTRANSFERASE DOMAIN-CONTAINING PROTEIN"/>
    <property type="match status" value="1"/>
</dbReference>
<dbReference type="InterPro" id="IPR000182">
    <property type="entry name" value="GNAT_dom"/>
</dbReference>
<dbReference type="GO" id="GO:0016747">
    <property type="term" value="F:acyltransferase activity, transferring groups other than amino-acyl groups"/>
    <property type="evidence" value="ECO:0007669"/>
    <property type="project" value="InterPro"/>
</dbReference>
<dbReference type="EMBL" id="BRPK01000013">
    <property type="protein sequence ID" value="GLB43354.1"/>
    <property type="molecule type" value="Genomic_DNA"/>
</dbReference>
<dbReference type="PANTHER" id="PTHR43328">
    <property type="entry name" value="ACETYLTRANSFERASE-RELATED"/>
    <property type="match status" value="1"/>
</dbReference>
<sequence length="327" mass="36639">MASPGFSNPYFPSDVVPVSVIAKLPPCISFRYTKVANIGATQAERQVLDSVEGTGRCILTGEPFLRLPAPRSQIIITPPRESDVDAVVCALNAPEIYHWMSGPPYPYLREHGGAWLTEQLTETDAILEDLQKGDVEPLLKTSLGCPLRMIRELHEDGTDTYLGWMGIYRSERQEILDVNEREEVLAQDALRKAGDPRIVWDLAYYIVPARHGQGIMSAALSAVIDQWAIPRLNAHIIQASTLDGNVPSIRVLEKVGFRQRGGVCNHEEVRGELRGVQWLEWNRTRILQGAQESTGRAGEHEITQNEMYMHCLYIRAFPASVYIVYST</sequence>
<protein>
    <submittedName>
        <fullName evidence="2">Acetyltransferase (GNAT) domain containing protein</fullName>
    </submittedName>
</protein>
<dbReference type="Proteomes" id="UP001063166">
    <property type="component" value="Unassembled WGS sequence"/>
</dbReference>
<organism evidence="2 3">
    <name type="scientific">Lyophyllum shimeji</name>
    <name type="common">Hon-shimeji</name>
    <name type="synonym">Tricholoma shimeji</name>
    <dbReference type="NCBI Taxonomy" id="47721"/>
    <lineage>
        <taxon>Eukaryota</taxon>
        <taxon>Fungi</taxon>
        <taxon>Dikarya</taxon>
        <taxon>Basidiomycota</taxon>
        <taxon>Agaricomycotina</taxon>
        <taxon>Agaricomycetes</taxon>
        <taxon>Agaricomycetidae</taxon>
        <taxon>Agaricales</taxon>
        <taxon>Tricholomatineae</taxon>
        <taxon>Lyophyllaceae</taxon>
        <taxon>Lyophyllum</taxon>
    </lineage>
</organism>
<dbReference type="Gene3D" id="3.40.630.30">
    <property type="match status" value="1"/>
</dbReference>